<dbReference type="HOGENOM" id="CLU_2433217_0_0_1"/>
<dbReference type="PhylomeDB" id="A7SZU1"/>
<protein>
    <submittedName>
        <fullName evidence="1">Uncharacterized protein</fullName>
    </submittedName>
</protein>
<evidence type="ECO:0000313" key="1">
    <source>
        <dbReference type="EMBL" id="EDO30775.1"/>
    </source>
</evidence>
<feature type="non-terminal residue" evidence="1">
    <location>
        <position position="1"/>
    </location>
</feature>
<dbReference type="EMBL" id="DS469982">
    <property type="protein sequence ID" value="EDO30775.1"/>
    <property type="molecule type" value="Genomic_DNA"/>
</dbReference>
<name>A7SZU1_NEMVE</name>
<organism evidence="1 2">
    <name type="scientific">Nematostella vectensis</name>
    <name type="common">Starlet sea anemone</name>
    <dbReference type="NCBI Taxonomy" id="45351"/>
    <lineage>
        <taxon>Eukaryota</taxon>
        <taxon>Metazoa</taxon>
        <taxon>Cnidaria</taxon>
        <taxon>Anthozoa</taxon>
        <taxon>Hexacorallia</taxon>
        <taxon>Actiniaria</taxon>
        <taxon>Edwardsiidae</taxon>
        <taxon>Nematostella</taxon>
    </lineage>
</organism>
<dbReference type="InParanoid" id="A7SZU1"/>
<accession>A7SZU1</accession>
<dbReference type="AlphaFoldDB" id="A7SZU1"/>
<gene>
    <name evidence="1" type="ORF">NEMVEDRAFT_v1g10387</name>
</gene>
<reference evidence="1 2" key="1">
    <citation type="journal article" date="2007" name="Science">
        <title>Sea anemone genome reveals ancestral eumetazoan gene repertoire and genomic organization.</title>
        <authorList>
            <person name="Putnam N.H."/>
            <person name="Srivastava M."/>
            <person name="Hellsten U."/>
            <person name="Dirks B."/>
            <person name="Chapman J."/>
            <person name="Salamov A."/>
            <person name="Terry A."/>
            <person name="Shapiro H."/>
            <person name="Lindquist E."/>
            <person name="Kapitonov V.V."/>
            <person name="Jurka J."/>
            <person name="Genikhovich G."/>
            <person name="Grigoriev I.V."/>
            <person name="Lucas S.M."/>
            <person name="Steele R.E."/>
            <person name="Finnerty J.R."/>
            <person name="Technau U."/>
            <person name="Martindale M.Q."/>
            <person name="Rokhsar D.S."/>
        </authorList>
    </citation>
    <scope>NUCLEOTIDE SEQUENCE [LARGE SCALE GENOMIC DNA]</scope>
    <source>
        <strain evidence="2">CH2 X CH6</strain>
    </source>
</reference>
<feature type="non-terminal residue" evidence="1">
    <location>
        <position position="91"/>
    </location>
</feature>
<evidence type="ECO:0000313" key="2">
    <source>
        <dbReference type="Proteomes" id="UP000001593"/>
    </source>
</evidence>
<dbReference type="Proteomes" id="UP000001593">
    <property type="component" value="Unassembled WGS sequence"/>
</dbReference>
<sequence>PYTPQNHSLTKLHPYNPVYPLLTKLYPYHLLPYTPAYPSLTDLHPMTPNHITTLFPCMTKRLQTCTPVTMPFISCTPLYPPPNATVLTLTP</sequence>
<keyword evidence="2" id="KW-1185">Reference proteome</keyword>
<proteinExistence type="predicted"/>